<comment type="caution">
    <text evidence="9">The sequence shown here is derived from an EMBL/GenBank/DDBJ whole genome shotgun (WGS) entry which is preliminary data.</text>
</comment>
<comment type="catalytic activity">
    <reaction evidence="7">
        <text>a medium-chain fatty acyl-CoA + H2O = a medium-chain fatty acid + CoA + H(+)</text>
        <dbReference type="Rhea" id="RHEA:68184"/>
        <dbReference type="ChEBI" id="CHEBI:15377"/>
        <dbReference type="ChEBI" id="CHEBI:15378"/>
        <dbReference type="ChEBI" id="CHEBI:57287"/>
        <dbReference type="ChEBI" id="CHEBI:59558"/>
        <dbReference type="ChEBI" id="CHEBI:90546"/>
    </reaction>
</comment>
<dbReference type="EC" id="3.1.2.20" evidence="5"/>
<dbReference type="OrthoDB" id="4565299at2"/>
<feature type="domain" description="Thioesterase" evidence="8">
    <location>
        <begin position="52"/>
        <end position="123"/>
    </location>
</feature>
<keyword evidence="1" id="KW-0378">Hydrolase</keyword>
<protein>
    <recommendedName>
        <fullName evidence="6">Medium/long-chain acyl-CoA thioesterase YigI</fullName>
        <ecNumber evidence="5">3.1.2.20</ecNumber>
    </recommendedName>
</protein>
<dbReference type="Proteomes" id="UP000294887">
    <property type="component" value="Unassembled WGS sequence"/>
</dbReference>
<dbReference type="PANTHER" id="PTHR43240:SF20">
    <property type="entry name" value="MEDIUM_LONG-CHAIN ACYL-COA THIOESTERASE YIGI"/>
    <property type="match status" value="1"/>
</dbReference>
<dbReference type="Gene3D" id="3.10.129.10">
    <property type="entry name" value="Hotdog Thioesterase"/>
    <property type="match status" value="1"/>
</dbReference>
<dbReference type="NCBIfam" id="TIGR00369">
    <property type="entry name" value="unchar_dom_1"/>
    <property type="match status" value="1"/>
</dbReference>
<gene>
    <name evidence="9" type="ORF">EV695_2012</name>
</gene>
<dbReference type="Pfam" id="PF03061">
    <property type="entry name" value="4HBT"/>
    <property type="match status" value="1"/>
</dbReference>
<sequence>MSAEFDLVRQKVTESFLKQTIMSTIGATIETIEPGEVTIKLPFKEGLSQQDGFIHAGVITTIVDSACGYAAMTLMPEDARVLTIEFKSNFASPAIGDFFIAKGKVIKPGRTIMIASGDVHAHKNVDNEAKLVSLMQASMMVINP</sequence>
<name>A0A4R1F4E5_9GAMM</name>
<dbReference type="InterPro" id="IPR029069">
    <property type="entry name" value="HotDog_dom_sf"/>
</dbReference>
<dbReference type="PANTHER" id="PTHR43240">
    <property type="entry name" value="1,4-DIHYDROXY-2-NAPHTHOYL-COA THIOESTERASE 1"/>
    <property type="match status" value="1"/>
</dbReference>
<dbReference type="AlphaFoldDB" id="A0A4R1F4E5"/>
<comment type="similarity">
    <text evidence="4">Belongs to the YigI thioesterase family.</text>
</comment>
<evidence type="ECO:0000313" key="10">
    <source>
        <dbReference type="Proteomes" id="UP000294887"/>
    </source>
</evidence>
<evidence type="ECO:0000256" key="4">
    <source>
        <dbReference type="ARBA" id="ARBA00038381"/>
    </source>
</evidence>
<evidence type="ECO:0000313" key="9">
    <source>
        <dbReference type="EMBL" id="TCJ87502.1"/>
    </source>
</evidence>
<dbReference type="RefSeq" id="WP_131905772.1">
    <property type="nucleotide sequence ID" value="NZ_BAAAFU010000004.1"/>
</dbReference>
<dbReference type="InterPro" id="IPR003736">
    <property type="entry name" value="PAAI_dom"/>
</dbReference>
<organism evidence="9 10">
    <name type="scientific">Cocleimonas flava</name>
    <dbReference type="NCBI Taxonomy" id="634765"/>
    <lineage>
        <taxon>Bacteria</taxon>
        <taxon>Pseudomonadati</taxon>
        <taxon>Pseudomonadota</taxon>
        <taxon>Gammaproteobacteria</taxon>
        <taxon>Thiotrichales</taxon>
        <taxon>Thiotrichaceae</taxon>
        <taxon>Cocleimonas</taxon>
    </lineage>
</organism>
<evidence type="ECO:0000256" key="1">
    <source>
        <dbReference type="ARBA" id="ARBA00022801"/>
    </source>
</evidence>
<evidence type="ECO:0000256" key="7">
    <source>
        <dbReference type="ARBA" id="ARBA00048062"/>
    </source>
</evidence>
<comment type="catalytic activity">
    <reaction evidence="3">
        <text>a long-chain fatty acyl-CoA + H2O = a long-chain fatty acid + CoA + H(+)</text>
        <dbReference type="Rhea" id="RHEA:67680"/>
        <dbReference type="ChEBI" id="CHEBI:15377"/>
        <dbReference type="ChEBI" id="CHEBI:15378"/>
        <dbReference type="ChEBI" id="CHEBI:57287"/>
        <dbReference type="ChEBI" id="CHEBI:57560"/>
        <dbReference type="ChEBI" id="CHEBI:83139"/>
    </reaction>
</comment>
<evidence type="ECO:0000259" key="8">
    <source>
        <dbReference type="Pfam" id="PF03061"/>
    </source>
</evidence>
<proteinExistence type="inferred from homology"/>
<dbReference type="SUPFAM" id="SSF54637">
    <property type="entry name" value="Thioesterase/thiol ester dehydrase-isomerase"/>
    <property type="match status" value="1"/>
</dbReference>
<dbReference type="CDD" id="cd03443">
    <property type="entry name" value="PaaI_thioesterase"/>
    <property type="match status" value="1"/>
</dbReference>
<evidence type="ECO:0000256" key="6">
    <source>
        <dbReference type="ARBA" id="ARBA00040062"/>
    </source>
</evidence>
<comment type="catalytic activity">
    <reaction evidence="2">
        <text>a fatty acyl-CoA + H2O = a fatty acid + CoA + H(+)</text>
        <dbReference type="Rhea" id="RHEA:16781"/>
        <dbReference type="ChEBI" id="CHEBI:15377"/>
        <dbReference type="ChEBI" id="CHEBI:15378"/>
        <dbReference type="ChEBI" id="CHEBI:28868"/>
        <dbReference type="ChEBI" id="CHEBI:57287"/>
        <dbReference type="ChEBI" id="CHEBI:77636"/>
        <dbReference type="EC" id="3.1.2.20"/>
    </reaction>
</comment>
<keyword evidence="10" id="KW-1185">Reference proteome</keyword>
<accession>A0A4R1F4E5</accession>
<evidence type="ECO:0000256" key="2">
    <source>
        <dbReference type="ARBA" id="ARBA00035880"/>
    </source>
</evidence>
<evidence type="ECO:0000256" key="3">
    <source>
        <dbReference type="ARBA" id="ARBA00036002"/>
    </source>
</evidence>
<reference evidence="9 10" key="1">
    <citation type="submission" date="2019-03" db="EMBL/GenBank/DDBJ databases">
        <title>Genomic Encyclopedia of Type Strains, Phase IV (KMG-IV): sequencing the most valuable type-strain genomes for metagenomic binning, comparative biology and taxonomic classification.</title>
        <authorList>
            <person name="Goeker M."/>
        </authorList>
    </citation>
    <scope>NUCLEOTIDE SEQUENCE [LARGE SCALE GENOMIC DNA]</scope>
    <source>
        <strain evidence="9 10">DSM 24830</strain>
    </source>
</reference>
<dbReference type="InterPro" id="IPR006683">
    <property type="entry name" value="Thioestr_dom"/>
</dbReference>
<evidence type="ECO:0000256" key="5">
    <source>
        <dbReference type="ARBA" id="ARBA00038894"/>
    </source>
</evidence>
<dbReference type="EMBL" id="SMFQ01000003">
    <property type="protein sequence ID" value="TCJ87502.1"/>
    <property type="molecule type" value="Genomic_DNA"/>
</dbReference>
<dbReference type="GO" id="GO:0047617">
    <property type="term" value="F:fatty acyl-CoA hydrolase activity"/>
    <property type="evidence" value="ECO:0007669"/>
    <property type="project" value="UniProtKB-EC"/>
</dbReference>